<gene>
    <name evidence="1" type="ORF">DSO57_1039386</name>
</gene>
<accession>A0ACC2T9Q1</accession>
<comment type="caution">
    <text evidence="1">The sequence shown here is derived from an EMBL/GenBank/DDBJ whole genome shotgun (WGS) entry which is preliminary data.</text>
</comment>
<keyword evidence="2" id="KW-1185">Reference proteome</keyword>
<protein>
    <submittedName>
        <fullName evidence="1">Uncharacterized protein</fullName>
    </submittedName>
</protein>
<sequence>MDDLNFGINTKADLEATFLFLNAYLAASKLYKDPSGPSDSTLMAPNITKDASTHAVQEYNLVPATQCKQTIQSLCR</sequence>
<name>A0ACC2T9Q1_9FUNG</name>
<evidence type="ECO:0000313" key="1">
    <source>
        <dbReference type="EMBL" id="KAJ9071201.1"/>
    </source>
</evidence>
<dbReference type="EMBL" id="QTSX02003488">
    <property type="protein sequence ID" value="KAJ9071201.1"/>
    <property type="molecule type" value="Genomic_DNA"/>
</dbReference>
<evidence type="ECO:0000313" key="2">
    <source>
        <dbReference type="Proteomes" id="UP001165960"/>
    </source>
</evidence>
<organism evidence="1 2">
    <name type="scientific">Entomophthora muscae</name>
    <dbReference type="NCBI Taxonomy" id="34485"/>
    <lineage>
        <taxon>Eukaryota</taxon>
        <taxon>Fungi</taxon>
        <taxon>Fungi incertae sedis</taxon>
        <taxon>Zoopagomycota</taxon>
        <taxon>Entomophthoromycotina</taxon>
        <taxon>Entomophthoromycetes</taxon>
        <taxon>Entomophthorales</taxon>
        <taxon>Entomophthoraceae</taxon>
        <taxon>Entomophthora</taxon>
    </lineage>
</organism>
<reference evidence="1" key="1">
    <citation type="submission" date="2022-04" db="EMBL/GenBank/DDBJ databases">
        <title>Genome of the entomopathogenic fungus Entomophthora muscae.</title>
        <authorList>
            <person name="Elya C."/>
            <person name="Lovett B.R."/>
            <person name="Lee E."/>
            <person name="Macias A.M."/>
            <person name="Hajek A.E."/>
            <person name="De Bivort B.L."/>
            <person name="Kasson M.T."/>
            <person name="De Fine Licht H.H."/>
            <person name="Stajich J.E."/>
        </authorList>
    </citation>
    <scope>NUCLEOTIDE SEQUENCE</scope>
    <source>
        <strain evidence="1">Berkeley</strain>
    </source>
</reference>
<proteinExistence type="predicted"/>
<dbReference type="Proteomes" id="UP001165960">
    <property type="component" value="Unassembled WGS sequence"/>
</dbReference>